<dbReference type="SFLD" id="SFLDG00180">
    <property type="entry name" value="muconate_cycloisomerase"/>
    <property type="match status" value="1"/>
</dbReference>
<dbReference type="InterPro" id="IPR029017">
    <property type="entry name" value="Enolase-like_N"/>
</dbReference>
<feature type="binding site" evidence="6">
    <location>
        <position position="205"/>
    </location>
    <ligand>
        <name>Mg(2+)</name>
        <dbReference type="ChEBI" id="CHEBI:18420"/>
    </ligand>
</feature>
<gene>
    <name evidence="9" type="primary">ycjG</name>
    <name evidence="9" type="ORF">Pr1d_11940</name>
</gene>
<feature type="domain" description="Mandelate racemase/muconate lactonizing enzyme C-terminal" evidence="8">
    <location>
        <begin position="136"/>
        <end position="227"/>
    </location>
</feature>
<keyword evidence="3 6" id="KW-0460">Magnesium</keyword>
<evidence type="ECO:0000313" key="10">
    <source>
        <dbReference type="Proteomes" id="UP000323917"/>
    </source>
</evidence>
<feature type="binding site" evidence="6">
    <location>
        <position position="179"/>
    </location>
    <ligand>
        <name>Mg(2+)</name>
        <dbReference type="ChEBI" id="CHEBI:18420"/>
    </ligand>
</feature>
<organism evidence="9 10">
    <name type="scientific">Bythopirellula goksoeyrii</name>
    <dbReference type="NCBI Taxonomy" id="1400387"/>
    <lineage>
        <taxon>Bacteria</taxon>
        <taxon>Pseudomonadati</taxon>
        <taxon>Planctomycetota</taxon>
        <taxon>Planctomycetia</taxon>
        <taxon>Pirellulales</taxon>
        <taxon>Lacipirellulaceae</taxon>
        <taxon>Bythopirellula</taxon>
    </lineage>
</organism>
<dbReference type="PANTHER" id="PTHR48080:SF3">
    <property type="entry name" value="ENOLASE SUPERFAMILY MEMBER DDB_G0284701"/>
    <property type="match status" value="1"/>
</dbReference>
<evidence type="ECO:0000256" key="7">
    <source>
        <dbReference type="RuleBase" id="RU366006"/>
    </source>
</evidence>
<dbReference type="Pfam" id="PF13378">
    <property type="entry name" value="MR_MLE_C"/>
    <property type="match status" value="1"/>
</dbReference>
<dbReference type="InterPro" id="IPR034603">
    <property type="entry name" value="Dipeptide_epimerase"/>
</dbReference>
<keyword evidence="4 7" id="KW-0413">Isomerase</keyword>
<dbReference type="SUPFAM" id="SSF51604">
    <property type="entry name" value="Enolase C-terminal domain-like"/>
    <property type="match status" value="1"/>
</dbReference>
<dbReference type="KEGG" id="bgok:Pr1d_11940"/>
<dbReference type="GO" id="GO:0016855">
    <property type="term" value="F:racemase and epimerase activity, acting on amino acids and derivatives"/>
    <property type="evidence" value="ECO:0007669"/>
    <property type="project" value="UniProtKB-UniRule"/>
</dbReference>
<feature type="active site" description="Proton acceptor; specific for (R)-substrate epimerization" evidence="5">
    <location>
        <position position="155"/>
    </location>
</feature>
<dbReference type="InterPro" id="IPR013341">
    <property type="entry name" value="Mandelate_racemase_N_dom"/>
</dbReference>
<keyword evidence="2 6" id="KW-0479">Metal-binding</keyword>
<evidence type="ECO:0000256" key="5">
    <source>
        <dbReference type="PIRSR" id="PIRSR634603-1"/>
    </source>
</evidence>
<evidence type="ECO:0000256" key="1">
    <source>
        <dbReference type="ARBA" id="ARBA00008031"/>
    </source>
</evidence>
<dbReference type="AlphaFoldDB" id="A0A5B9QIF7"/>
<dbReference type="Proteomes" id="UP000323917">
    <property type="component" value="Chromosome"/>
</dbReference>
<accession>A0A5B9QIF7</accession>
<dbReference type="CDD" id="cd03319">
    <property type="entry name" value="L-Ala-DL-Glu_epimerase"/>
    <property type="match status" value="1"/>
</dbReference>
<dbReference type="SMART" id="SM00922">
    <property type="entry name" value="MR_MLE"/>
    <property type="match status" value="1"/>
</dbReference>
<dbReference type="InterPro" id="IPR013342">
    <property type="entry name" value="Mandelate_racemase_C"/>
</dbReference>
<evidence type="ECO:0000256" key="2">
    <source>
        <dbReference type="ARBA" id="ARBA00022723"/>
    </source>
</evidence>
<dbReference type="GO" id="GO:0046872">
    <property type="term" value="F:metal ion binding"/>
    <property type="evidence" value="ECO:0007669"/>
    <property type="project" value="UniProtKB-KW"/>
</dbReference>
<dbReference type="Pfam" id="PF02746">
    <property type="entry name" value="MR_MLE_N"/>
    <property type="match status" value="1"/>
</dbReference>
<feature type="binding site" evidence="6">
    <location>
        <position position="231"/>
    </location>
    <ligand>
        <name>Mg(2+)</name>
        <dbReference type="ChEBI" id="CHEBI:18420"/>
    </ligand>
</feature>
<evidence type="ECO:0000256" key="6">
    <source>
        <dbReference type="PIRSR" id="PIRSR634603-3"/>
    </source>
</evidence>
<proteinExistence type="inferred from homology"/>
<dbReference type="RefSeq" id="WP_148072632.1">
    <property type="nucleotide sequence ID" value="NZ_CP042913.1"/>
</dbReference>
<evidence type="ECO:0000259" key="8">
    <source>
        <dbReference type="SMART" id="SM00922"/>
    </source>
</evidence>
<dbReference type="InterPro" id="IPR034593">
    <property type="entry name" value="DgoD-like"/>
</dbReference>
<dbReference type="GO" id="GO:0009063">
    <property type="term" value="P:amino acid catabolic process"/>
    <property type="evidence" value="ECO:0007669"/>
    <property type="project" value="InterPro"/>
</dbReference>
<feature type="active site" description="Proton acceptor; specific for (S)-substrate epimerization" evidence="5">
    <location>
        <position position="253"/>
    </location>
</feature>
<dbReference type="SUPFAM" id="SSF54826">
    <property type="entry name" value="Enolase N-terminal domain-like"/>
    <property type="match status" value="1"/>
</dbReference>
<reference evidence="9 10" key="1">
    <citation type="submission" date="2019-08" db="EMBL/GenBank/DDBJ databases">
        <title>Deep-cultivation of Planctomycetes and their phenomic and genomic characterization uncovers novel biology.</title>
        <authorList>
            <person name="Wiegand S."/>
            <person name="Jogler M."/>
            <person name="Boedeker C."/>
            <person name="Pinto D."/>
            <person name="Vollmers J."/>
            <person name="Rivas-Marin E."/>
            <person name="Kohn T."/>
            <person name="Peeters S.H."/>
            <person name="Heuer A."/>
            <person name="Rast P."/>
            <person name="Oberbeckmann S."/>
            <person name="Bunk B."/>
            <person name="Jeske O."/>
            <person name="Meyerdierks A."/>
            <person name="Storesund J.E."/>
            <person name="Kallscheuer N."/>
            <person name="Luecker S."/>
            <person name="Lage O.M."/>
            <person name="Pohl T."/>
            <person name="Merkel B.J."/>
            <person name="Hornburger P."/>
            <person name="Mueller R.-W."/>
            <person name="Bruemmer F."/>
            <person name="Labrenz M."/>
            <person name="Spormann A.M."/>
            <person name="Op den Camp H."/>
            <person name="Overmann J."/>
            <person name="Amann R."/>
            <person name="Jetten M.S.M."/>
            <person name="Mascher T."/>
            <person name="Medema M.H."/>
            <person name="Devos D.P."/>
            <person name="Kaster A.-K."/>
            <person name="Ovreas L."/>
            <person name="Rohde M."/>
            <person name="Galperin M.Y."/>
            <person name="Jogler C."/>
        </authorList>
    </citation>
    <scope>NUCLEOTIDE SEQUENCE [LARGE SCALE GENOMIC DNA]</scope>
    <source>
        <strain evidence="9 10">Pr1d</strain>
    </source>
</reference>
<dbReference type="InterPro" id="IPR018110">
    <property type="entry name" value="Mandel_Rmase/mucon_lact_enz_CS"/>
</dbReference>
<name>A0A5B9QIF7_9BACT</name>
<dbReference type="Gene3D" id="3.20.20.120">
    <property type="entry name" value="Enolase-like C-terminal domain"/>
    <property type="match status" value="1"/>
</dbReference>
<dbReference type="InterPro" id="IPR036849">
    <property type="entry name" value="Enolase-like_C_sf"/>
</dbReference>
<evidence type="ECO:0000313" key="9">
    <source>
        <dbReference type="EMBL" id="QEG33923.1"/>
    </source>
</evidence>
<comment type="similarity">
    <text evidence="1 7">Belongs to the mandelate racemase/muconate lactonizing enzyme family.</text>
</comment>
<dbReference type="SFLD" id="SFLDS00001">
    <property type="entry name" value="Enolase"/>
    <property type="match status" value="1"/>
</dbReference>
<dbReference type="PANTHER" id="PTHR48080">
    <property type="entry name" value="D-GALACTONATE DEHYDRATASE-RELATED"/>
    <property type="match status" value="1"/>
</dbReference>
<keyword evidence="10" id="KW-1185">Reference proteome</keyword>
<dbReference type="InterPro" id="IPR029065">
    <property type="entry name" value="Enolase_C-like"/>
</dbReference>
<comment type="cofactor">
    <cofactor evidence="6 7">
        <name>Mg(2+)</name>
        <dbReference type="ChEBI" id="CHEBI:18420"/>
    </cofactor>
    <text evidence="6 7">Binds 1 Mg(2+) ion per subunit.</text>
</comment>
<dbReference type="EMBL" id="CP042913">
    <property type="protein sequence ID" value="QEG33923.1"/>
    <property type="molecule type" value="Genomic_DNA"/>
</dbReference>
<evidence type="ECO:0000256" key="4">
    <source>
        <dbReference type="ARBA" id="ARBA00023235"/>
    </source>
</evidence>
<dbReference type="PROSITE" id="PS00909">
    <property type="entry name" value="MR_MLE_2"/>
    <property type="match status" value="1"/>
</dbReference>
<dbReference type="Gene3D" id="3.30.390.10">
    <property type="entry name" value="Enolase-like, N-terminal domain"/>
    <property type="match status" value="1"/>
</dbReference>
<sequence>MKLLLHEISVPLLKPFKISRGTVNEQTILIVELQKDGQSGFGEVGENGYYGHSLETMTESILRVTSRVESTCLSSGDAVWEAVNEQLSSDRFALSALDMAAQDLFAKLHGRPCYQEWGLQWTSLPESSFTISIGTPEEMVLQLKEQPGWRIYKIKLGVPDDIEIVRALRLHTDAVLRVDANCAWTVQEAITKSIVLKDLGVEFIEQPLPRESTKEEQELVYRESALPIIADESCCLPRDVERCAGAFHGINVKLCKCGGPTPALAMLKQARSLGLHTMIGCMLETSIGISAAAQLLPLLDYADLDGAILLGNDPAEGVTIDRGVVSLANRPGCGGRLKQ</sequence>
<protein>
    <recommendedName>
        <fullName evidence="7">Dipeptide epimerase</fullName>
        <ecNumber evidence="7">5.1.1.-</ecNumber>
    </recommendedName>
</protein>
<dbReference type="EC" id="5.1.1.-" evidence="7"/>
<dbReference type="OrthoDB" id="9775391at2"/>
<evidence type="ECO:0000256" key="3">
    <source>
        <dbReference type="ARBA" id="ARBA00022842"/>
    </source>
</evidence>